<protein>
    <submittedName>
        <fullName evidence="2">Zinc finger CCCH domain-containing protein 30</fullName>
    </submittedName>
</protein>
<dbReference type="AlphaFoldDB" id="A0A2P2J805"/>
<accession>A0A2P2J805</accession>
<name>A0A2P2J805_RHIMU</name>
<dbReference type="EMBL" id="GGEC01009106">
    <property type="protein sequence ID" value="MBW89589.1"/>
    <property type="molecule type" value="Transcribed_RNA"/>
</dbReference>
<organism evidence="1">
    <name type="scientific">Rhizophora mucronata</name>
    <name type="common">Asiatic mangrove</name>
    <dbReference type="NCBI Taxonomy" id="61149"/>
    <lineage>
        <taxon>Eukaryota</taxon>
        <taxon>Viridiplantae</taxon>
        <taxon>Streptophyta</taxon>
        <taxon>Embryophyta</taxon>
        <taxon>Tracheophyta</taxon>
        <taxon>Spermatophyta</taxon>
        <taxon>Magnoliopsida</taxon>
        <taxon>eudicotyledons</taxon>
        <taxon>Gunneridae</taxon>
        <taxon>Pentapetalae</taxon>
        <taxon>rosids</taxon>
        <taxon>fabids</taxon>
        <taxon>Malpighiales</taxon>
        <taxon>Rhizophoraceae</taxon>
        <taxon>Rhizophora</taxon>
    </lineage>
</organism>
<proteinExistence type="predicted"/>
<evidence type="ECO:0000313" key="1">
    <source>
        <dbReference type="EMBL" id="MBW89588.1"/>
    </source>
</evidence>
<evidence type="ECO:0000313" key="2">
    <source>
        <dbReference type="EMBL" id="MBW89589.1"/>
    </source>
</evidence>
<sequence length="56" mass="6436">MVIAGEEVPTISLFPSLPRRSLFLSLSLKQKFDFLMLKVFCEVGFKSLFVRVELDL</sequence>
<dbReference type="EMBL" id="GGEC01009105">
    <property type="protein sequence ID" value="MBW89588.1"/>
    <property type="molecule type" value="Transcribed_RNA"/>
</dbReference>
<reference evidence="1" key="1">
    <citation type="submission" date="2018-02" db="EMBL/GenBank/DDBJ databases">
        <title>Rhizophora mucronata_Transcriptome.</title>
        <authorList>
            <person name="Meera S.P."/>
            <person name="Sreeshan A."/>
            <person name="Augustine A."/>
        </authorList>
    </citation>
    <scope>NUCLEOTIDE SEQUENCE</scope>
    <source>
        <tissue evidence="1">Leaf</tissue>
    </source>
</reference>